<accession>A0A0P6XUB1</accession>
<organism evidence="1 2">
    <name type="scientific">Ornatilinea apprima</name>
    <dbReference type="NCBI Taxonomy" id="1134406"/>
    <lineage>
        <taxon>Bacteria</taxon>
        <taxon>Bacillati</taxon>
        <taxon>Chloroflexota</taxon>
        <taxon>Anaerolineae</taxon>
        <taxon>Anaerolineales</taxon>
        <taxon>Anaerolineaceae</taxon>
        <taxon>Ornatilinea</taxon>
    </lineage>
</organism>
<keyword evidence="2" id="KW-1185">Reference proteome</keyword>
<proteinExistence type="predicted"/>
<dbReference type="RefSeq" id="WP_075061999.1">
    <property type="nucleotide sequence ID" value="NZ_LGCL01000016.1"/>
</dbReference>
<dbReference type="Proteomes" id="UP000050417">
    <property type="component" value="Unassembled WGS sequence"/>
</dbReference>
<dbReference type="EMBL" id="LGCL01000016">
    <property type="protein sequence ID" value="KPL78729.1"/>
    <property type="molecule type" value="Genomic_DNA"/>
</dbReference>
<sequence length="192" mass="20771">MNNTVKIILFILAGLMVVCLAGMLLAGPVVKSIIQKNAMSIGLSADNAQAIASQMVQFEAPADFGEPYAFEMLGYSLITFTGSDGHSHIYFMQVPEDSGLTEEELLSQAQKMSGSTIGTEFDNAQPMDVVIMGQTVTMLIIDGINSANQPYRQAVGIFTGQDGPILVVFERPLDLWDESELLDFLSSIHQSS</sequence>
<dbReference type="STRING" id="1134406.ADN00_05665"/>
<evidence type="ECO:0000313" key="1">
    <source>
        <dbReference type="EMBL" id="KPL78729.1"/>
    </source>
</evidence>
<dbReference type="AlphaFoldDB" id="A0A0P6XUB1"/>
<evidence type="ECO:0000313" key="2">
    <source>
        <dbReference type="Proteomes" id="UP000050417"/>
    </source>
</evidence>
<comment type="caution">
    <text evidence="1">The sequence shown here is derived from an EMBL/GenBank/DDBJ whole genome shotgun (WGS) entry which is preliminary data.</text>
</comment>
<gene>
    <name evidence="1" type="ORF">ADN00_05665</name>
</gene>
<name>A0A0P6XUB1_9CHLR</name>
<protein>
    <submittedName>
        <fullName evidence="1">Uncharacterized protein</fullName>
    </submittedName>
</protein>
<reference evidence="1 2" key="1">
    <citation type="submission" date="2015-07" db="EMBL/GenBank/DDBJ databases">
        <title>Genome sequence of Ornatilinea apprima DSM 23815.</title>
        <authorList>
            <person name="Hemp J."/>
            <person name="Ward L.M."/>
            <person name="Pace L.A."/>
            <person name="Fischer W.W."/>
        </authorList>
    </citation>
    <scope>NUCLEOTIDE SEQUENCE [LARGE SCALE GENOMIC DNA]</scope>
    <source>
        <strain evidence="1 2">P3M-1</strain>
    </source>
</reference>